<dbReference type="EMBL" id="KV924224">
    <property type="protein sequence ID" value="PIO37752.1"/>
    <property type="molecule type" value="Genomic_DNA"/>
</dbReference>
<dbReference type="GO" id="GO:0004714">
    <property type="term" value="F:transmembrane receptor protein tyrosine kinase activity"/>
    <property type="evidence" value="ECO:0007669"/>
    <property type="project" value="TreeGrafter"/>
</dbReference>
<dbReference type="InterPro" id="IPR011009">
    <property type="entry name" value="Kinase-like_dom_sf"/>
</dbReference>
<feature type="region of interest" description="Disordered" evidence="9">
    <location>
        <begin position="191"/>
        <end position="220"/>
    </location>
</feature>
<evidence type="ECO:0000259" key="10">
    <source>
        <dbReference type="PROSITE" id="PS50011"/>
    </source>
</evidence>
<evidence type="ECO:0000256" key="1">
    <source>
        <dbReference type="ARBA" id="ARBA00004251"/>
    </source>
</evidence>
<sequence length="227" mass="25340">MTVCVADFGLSKKIYSGDYYRQGCASKLPVKWLALESLADNVYTVYSDVWAFGITLWEIVTLGQTPYAGIENSEIYSYLIAGNRLKQPPDCLDEVYEMMCQCWITEPKRRPCFTDLKRRLETILGRLSILSESQDPLYVNLGETCGATAADSIFHSGFDSDDCCIDISQTCGAAAVSGDYRYIVNPGCLRDTDERPPSAQAPEARSLLNEDEDDEEEIQEAHVVINL</sequence>
<dbReference type="GO" id="GO:0005524">
    <property type="term" value="F:ATP binding"/>
    <property type="evidence" value="ECO:0007669"/>
    <property type="project" value="UniProtKB-KW"/>
</dbReference>
<dbReference type="GO" id="GO:0006909">
    <property type="term" value="P:phagocytosis"/>
    <property type="evidence" value="ECO:0007669"/>
    <property type="project" value="TreeGrafter"/>
</dbReference>
<dbReference type="PANTHER" id="PTHR24416">
    <property type="entry name" value="TYROSINE-PROTEIN KINASE RECEPTOR"/>
    <property type="match status" value="1"/>
</dbReference>
<dbReference type="GO" id="GO:0007399">
    <property type="term" value="P:nervous system development"/>
    <property type="evidence" value="ECO:0007669"/>
    <property type="project" value="TreeGrafter"/>
</dbReference>
<evidence type="ECO:0000313" key="12">
    <source>
        <dbReference type="Proteomes" id="UP000228934"/>
    </source>
</evidence>
<keyword evidence="2" id="KW-1003">Cell membrane</keyword>
<keyword evidence="4" id="KW-0547">Nucleotide-binding</keyword>
<feature type="compositionally biased region" description="Acidic residues" evidence="9">
    <location>
        <begin position="209"/>
        <end position="218"/>
    </location>
</feature>
<dbReference type="PANTHER" id="PTHR24416:SF279">
    <property type="entry name" value="TYROSINE-PROTEIN KINASE RECEPTOR TYRO3"/>
    <property type="match status" value="1"/>
</dbReference>
<dbReference type="Gene3D" id="1.10.510.10">
    <property type="entry name" value="Transferase(Phosphotransferase) domain 1"/>
    <property type="match status" value="1"/>
</dbReference>
<reference evidence="12" key="1">
    <citation type="journal article" date="2017" name="Nat. Commun.">
        <title>The North American bullfrog draft genome provides insight into hormonal regulation of long noncoding RNA.</title>
        <authorList>
            <person name="Hammond S.A."/>
            <person name="Warren R.L."/>
            <person name="Vandervalk B.P."/>
            <person name="Kucuk E."/>
            <person name="Khan H."/>
            <person name="Gibb E.A."/>
            <person name="Pandoh P."/>
            <person name="Kirk H."/>
            <person name="Zhao Y."/>
            <person name="Jones M."/>
            <person name="Mungall A.J."/>
            <person name="Coope R."/>
            <person name="Pleasance S."/>
            <person name="Moore R.A."/>
            <person name="Holt R.A."/>
            <person name="Round J.M."/>
            <person name="Ohora S."/>
            <person name="Walle B.V."/>
            <person name="Veldhoen N."/>
            <person name="Helbing C.C."/>
            <person name="Birol I."/>
        </authorList>
    </citation>
    <scope>NUCLEOTIDE SEQUENCE [LARGE SCALE GENOMIC DNA]</scope>
</reference>
<comment type="subcellular location">
    <subcellularLocation>
        <location evidence="1">Cell membrane</location>
        <topology evidence="1">Single-pass type I membrane protein</topology>
    </subcellularLocation>
</comment>
<dbReference type="GO" id="GO:0005886">
    <property type="term" value="C:plasma membrane"/>
    <property type="evidence" value="ECO:0007669"/>
    <property type="project" value="UniProtKB-SubCell"/>
</dbReference>
<evidence type="ECO:0000256" key="8">
    <source>
        <dbReference type="ARBA" id="ARBA00039486"/>
    </source>
</evidence>
<dbReference type="FunFam" id="1.10.510.10:FF:000986">
    <property type="entry name" value="Protein tyrosine kinase 2aa"/>
    <property type="match status" value="1"/>
</dbReference>
<dbReference type="InterPro" id="IPR050122">
    <property type="entry name" value="RTK"/>
</dbReference>
<dbReference type="InterPro" id="IPR001245">
    <property type="entry name" value="Ser-Thr/Tyr_kinase_cat_dom"/>
</dbReference>
<dbReference type="OrthoDB" id="3256376at2759"/>
<dbReference type="PRINTS" id="PR00109">
    <property type="entry name" value="TYRKINASE"/>
</dbReference>
<dbReference type="InterPro" id="IPR000719">
    <property type="entry name" value="Prot_kinase_dom"/>
</dbReference>
<evidence type="ECO:0000256" key="2">
    <source>
        <dbReference type="ARBA" id="ARBA00022475"/>
    </source>
</evidence>
<name>A0A2G9SCB0_AQUCT</name>
<evidence type="ECO:0000313" key="11">
    <source>
        <dbReference type="EMBL" id="PIO37752.1"/>
    </source>
</evidence>
<dbReference type="Pfam" id="PF07714">
    <property type="entry name" value="PK_Tyr_Ser-Thr"/>
    <property type="match status" value="1"/>
</dbReference>
<proteinExistence type="predicted"/>
<protein>
    <recommendedName>
        <fullName evidence="8">Tyrosine-protein kinase receptor TYRO3</fullName>
    </recommendedName>
</protein>
<dbReference type="Proteomes" id="UP000228934">
    <property type="component" value="Unassembled WGS sequence"/>
</dbReference>
<keyword evidence="7" id="KW-0675">Receptor</keyword>
<evidence type="ECO:0000256" key="7">
    <source>
        <dbReference type="ARBA" id="ARBA00023170"/>
    </source>
</evidence>
<keyword evidence="3" id="KW-0732">Signal</keyword>
<keyword evidence="2" id="KW-0472">Membrane</keyword>
<gene>
    <name evidence="11" type="ORF">AB205_0089080</name>
</gene>
<dbReference type="GO" id="GO:0016477">
    <property type="term" value="P:cell migration"/>
    <property type="evidence" value="ECO:0007669"/>
    <property type="project" value="TreeGrafter"/>
</dbReference>
<dbReference type="InterPro" id="IPR020635">
    <property type="entry name" value="Tyr_kinase_cat_dom"/>
</dbReference>
<dbReference type="SUPFAM" id="SSF56112">
    <property type="entry name" value="Protein kinase-like (PK-like)"/>
    <property type="match status" value="1"/>
</dbReference>
<keyword evidence="6" id="KW-0130">Cell adhesion</keyword>
<evidence type="ECO:0000256" key="9">
    <source>
        <dbReference type="SAM" id="MobiDB-lite"/>
    </source>
</evidence>
<evidence type="ECO:0000256" key="6">
    <source>
        <dbReference type="ARBA" id="ARBA00022889"/>
    </source>
</evidence>
<dbReference type="GO" id="GO:0043235">
    <property type="term" value="C:receptor complex"/>
    <property type="evidence" value="ECO:0007669"/>
    <property type="project" value="TreeGrafter"/>
</dbReference>
<dbReference type="PROSITE" id="PS50011">
    <property type="entry name" value="PROTEIN_KINASE_DOM"/>
    <property type="match status" value="1"/>
</dbReference>
<keyword evidence="12" id="KW-1185">Reference proteome</keyword>
<dbReference type="SMART" id="SM00219">
    <property type="entry name" value="TyrKc"/>
    <property type="match status" value="1"/>
</dbReference>
<organism evidence="11 12">
    <name type="scientific">Aquarana catesbeiana</name>
    <name type="common">American bullfrog</name>
    <name type="synonym">Rana catesbeiana</name>
    <dbReference type="NCBI Taxonomy" id="8400"/>
    <lineage>
        <taxon>Eukaryota</taxon>
        <taxon>Metazoa</taxon>
        <taxon>Chordata</taxon>
        <taxon>Craniata</taxon>
        <taxon>Vertebrata</taxon>
        <taxon>Euteleostomi</taxon>
        <taxon>Amphibia</taxon>
        <taxon>Batrachia</taxon>
        <taxon>Anura</taxon>
        <taxon>Neobatrachia</taxon>
        <taxon>Ranoidea</taxon>
        <taxon>Ranidae</taxon>
        <taxon>Aquarana</taxon>
    </lineage>
</organism>
<evidence type="ECO:0000256" key="4">
    <source>
        <dbReference type="ARBA" id="ARBA00022741"/>
    </source>
</evidence>
<keyword evidence="5" id="KW-0067">ATP-binding</keyword>
<evidence type="ECO:0000256" key="3">
    <source>
        <dbReference type="ARBA" id="ARBA00022729"/>
    </source>
</evidence>
<dbReference type="GO" id="GO:0007155">
    <property type="term" value="P:cell adhesion"/>
    <property type="evidence" value="ECO:0007669"/>
    <property type="project" value="UniProtKB-KW"/>
</dbReference>
<dbReference type="GO" id="GO:0007169">
    <property type="term" value="P:cell surface receptor protein tyrosine kinase signaling pathway"/>
    <property type="evidence" value="ECO:0007669"/>
    <property type="project" value="TreeGrafter"/>
</dbReference>
<accession>A0A2G9SCB0</accession>
<feature type="domain" description="Protein kinase" evidence="10">
    <location>
        <begin position="1"/>
        <end position="124"/>
    </location>
</feature>
<dbReference type="AlphaFoldDB" id="A0A2G9SCB0"/>
<evidence type="ECO:0000256" key="5">
    <source>
        <dbReference type="ARBA" id="ARBA00022840"/>
    </source>
</evidence>